<dbReference type="PANTHER" id="PTHR30098">
    <property type="entry name" value="LEUCYL/PHENYLALANYL-TRNA--PROTEIN TRANSFERASE"/>
    <property type="match status" value="1"/>
</dbReference>
<evidence type="ECO:0000256" key="10">
    <source>
        <dbReference type="ARBA" id="ARBA00066767"/>
    </source>
</evidence>
<name>A0A1H7SK64_OLID1</name>
<dbReference type="GO" id="GO:0030163">
    <property type="term" value="P:protein catabolic process"/>
    <property type="evidence" value="ECO:0007669"/>
    <property type="project" value="UniProtKB-UniRule"/>
</dbReference>
<dbReference type="InterPro" id="IPR016181">
    <property type="entry name" value="Acyl_CoA_acyltransferase"/>
</dbReference>
<dbReference type="Gene3D" id="3.30.70.3550">
    <property type="entry name" value="Leucyl/phenylalanyl-tRNA-protein transferase, N-terminal domain"/>
    <property type="match status" value="1"/>
</dbReference>
<dbReference type="PANTHER" id="PTHR30098:SF2">
    <property type="entry name" value="LEUCYL_PHENYLALANYL-TRNA--PROTEIN TRANSFERASE"/>
    <property type="match status" value="1"/>
</dbReference>
<evidence type="ECO:0000256" key="2">
    <source>
        <dbReference type="ARBA" id="ARBA00022490"/>
    </source>
</evidence>
<evidence type="ECO:0000256" key="11">
    <source>
        <dbReference type="ARBA" id="ARBA00074372"/>
    </source>
</evidence>
<comment type="similarity">
    <text evidence="9 15">Belongs to the L/F-transferase family.</text>
</comment>
<evidence type="ECO:0000256" key="13">
    <source>
        <dbReference type="ARBA" id="ARBA00077165"/>
    </source>
</evidence>
<comment type="catalytic activity">
    <reaction evidence="7 15">
        <text>N-terminal L-lysyl-[protein] + L-leucyl-tRNA(Leu) = N-terminal L-leucyl-L-lysyl-[protein] + tRNA(Leu) + H(+)</text>
        <dbReference type="Rhea" id="RHEA:12340"/>
        <dbReference type="Rhea" id="RHEA-COMP:9613"/>
        <dbReference type="Rhea" id="RHEA-COMP:9622"/>
        <dbReference type="Rhea" id="RHEA-COMP:12670"/>
        <dbReference type="Rhea" id="RHEA-COMP:12671"/>
        <dbReference type="ChEBI" id="CHEBI:15378"/>
        <dbReference type="ChEBI" id="CHEBI:65249"/>
        <dbReference type="ChEBI" id="CHEBI:78442"/>
        <dbReference type="ChEBI" id="CHEBI:78494"/>
        <dbReference type="ChEBI" id="CHEBI:133043"/>
        <dbReference type="EC" id="2.3.2.6"/>
    </reaction>
</comment>
<evidence type="ECO:0000313" key="17">
    <source>
        <dbReference type="Proteomes" id="UP000199421"/>
    </source>
</evidence>
<dbReference type="InterPro" id="IPR004616">
    <property type="entry name" value="Leu/Phe-tRNA_Trfase"/>
</dbReference>
<evidence type="ECO:0000256" key="9">
    <source>
        <dbReference type="ARBA" id="ARBA00061535"/>
    </source>
</evidence>
<keyword evidence="4 15" id="KW-0012">Acyltransferase</keyword>
<evidence type="ECO:0000256" key="12">
    <source>
        <dbReference type="ARBA" id="ARBA00077136"/>
    </source>
</evidence>
<keyword evidence="3 15" id="KW-0808">Transferase</keyword>
<dbReference type="InterPro" id="IPR042203">
    <property type="entry name" value="Leu/Phe-tRNA_Trfase_C"/>
</dbReference>
<dbReference type="SUPFAM" id="SSF55729">
    <property type="entry name" value="Acyl-CoA N-acyltransferases (Nat)"/>
    <property type="match status" value="1"/>
</dbReference>
<proteinExistence type="inferred from homology"/>
<evidence type="ECO:0000256" key="6">
    <source>
        <dbReference type="ARBA" id="ARBA00050652"/>
    </source>
</evidence>
<sequence length="215" mass="24490">MLFQLDENDIWFPDPSLADSDGLLAVGGDLSIARLELAYDNGIFPWYDDRTPILWYAPHERFILLPSELKVSKSMRKIIRSAIFTVTYNTAFQDVISTCAKVKRFGQEGTWITKEMQEAYLRLNKEGIAISIEVWQNAQLCGGLYGVICGQKHHVFCGESMFSLLPNASKLALIYLCNLNKFELIDCQIDSEHLRSMGARMVSGEYYQKILHANH</sequence>
<organism evidence="16 17">
    <name type="scientific">Olivibacter domesticus</name>
    <name type="common">Pseudosphingobacterium domesticum</name>
    <dbReference type="NCBI Taxonomy" id="407022"/>
    <lineage>
        <taxon>Bacteria</taxon>
        <taxon>Pseudomonadati</taxon>
        <taxon>Bacteroidota</taxon>
        <taxon>Sphingobacteriia</taxon>
        <taxon>Sphingobacteriales</taxon>
        <taxon>Sphingobacteriaceae</taxon>
        <taxon>Olivibacter</taxon>
    </lineage>
</organism>
<dbReference type="InterPro" id="IPR042221">
    <property type="entry name" value="Leu/Phe-tRNA_Trfase_N"/>
</dbReference>
<dbReference type="EMBL" id="FOAF01000003">
    <property type="protein sequence ID" value="SEL73002.1"/>
    <property type="molecule type" value="Genomic_DNA"/>
</dbReference>
<evidence type="ECO:0000256" key="3">
    <source>
        <dbReference type="ARBA" id="ARBA00022679"/>
    </source>
</evidence>
<accession>A0A1H7SK64</accession>
<dbReference type="GO" id="GO:0005737">
    <property type="term" value="C:cytoplasm"/>
    <property type="evidence" value="ECO:0007669"/>
    <property type="project" value="UniProtKB-SubCell"/>
</dbReference>
<evidence type="ECO:0000313" key="16">
    <source>
        <dbReference type="EMBL" id="SEL73002.1"/>
    </source>
</evidence>
<dbReference type="EC" id="2.3.2.6" evidence="10 15"/>
<protein>
    <recommendedName>
        <fullName evidence="11 15">Leucyl/phenylalanyl-tRNA--protein transferase</fullName>
        <ecNumber evidence="10 15">2.3.2.6</ecNumber>
    </recommendedName>
    <alternativeName>
        <fullName evidence="12 15">L/F-transferase</fullName>
    </alternativeName>
    <alternativeName>
        <fullName evidence="13 15">Leucyltransferase</fullName>
    </alternativeName>
    <alternativeName>
        <fullName evidence="14 15">Phenyalanyltransferase</fullName>
    </alternativeName>
</protein>
<evidence type="ECO:0000256" key="8">
    <source>
        <dbReference type="ARBA" id="ARBA00054043"/>
    </source>
</evidence>
<evidence type="ECO:0000256" key="5">
    <source>
        <dbReference type="ARBA" id="ARBA00050607"/>
    </source>
</evidence>
<evidence type="ECO:0000256" key="1">
    <source>
        <dbReference type="ARBA" id="ARBA00004496"/>
    </source>
</evidence>
<reference evidence="17" key="1">
    <citation type="submission" date="2016-10" db="EMBL/GenBank/DDBJ databases">
        <authorList>
            <person name="Varghese N."/>
            <person name="Submissions S."/>
        </authorList>
    </citation>
    <scope>NUCLEOTIDE SEQUENCE [LARGE SCALE GENOMIC DNA]</scope>
    <source>
        <strain evidence="17">DSM 18733</strain>
    </source>
</reference>
<dbReference type="GO" id="GO:0008914">
    <property type="term" value="F:leucyl-tRNA--protein transferase activity"/>
    <property type="evidence" value="ECO:0007669"/>
    <property type="project" value="UniProtKB-UniRule"/>
</dbReference>
<evidence type="ECO:0000256" key="15">
    <source>
        <dbReference type="HAMAP-Rule" id="MF_00688"/>
    </source>
</evidence>
<keyword evidence="17" id="KW-1185">Reference proteome</keyword>
<dbReference type="RefSeq" id="WP_093326403.1">
    <property type="nucleotide sequence ID" value="NZ_FOAF01000003.1"/>
</dbReference>
<dbReference type="STRING" id="407022.SAMN05661044_03266"/>
<dbReference type="HAMAP" id="MF_00688">
    <property type="entry name" value="Leu_Phe_trans"/>
    <property type="match status" value="1"/>
</dbReference>
<evidence type="ECO:0000256" key="4">
    <source>
        <dbReference type="ARBA" id="ARBA00023315"/>
    </source>
</evidence>
<comment type="catalytic activity">
    <reaction evidence="6 15">
        <text>N-terminal L-arginyl-[protein] + L-leucyl-tRNA(Leu) = N-terminal L-leucyl-L-arginyl-[protein] + tRNA(Leu) + H(+)</text>
        <dbReference type="Rhea" id="RHEA:50416"/>
        <dbReference type="Rhea" id="RHEA-COMP:9613"/>
        <dbReference type="Rhea" id="RHEA-COMP:9622"/>
        <dbReference type="Rhea" id="RHEA-COMP:12672"/>
        <dbReference type="Rhea" id="RHEA-COMP:12673"/>
        <dbReference type="ChEBI" id="CHEBI:15378"/>
        <dbReference type="ChEBI" id="CHEBI:64719"/>
        <dbReference type="ChEBI" id="CHEBI:78442"/>
        <dbReference type="ChEBI" id="CHEBI:78494"/>
        <dbReference type="ChEBI" id="CHEBI:133044"/>
        <dbReference type="EC" id="2.3.2.6"/>
    </reaction>
</comment>
<dbReference type="NCBIfam" id="TIGR00667">
    <property type="entry name" value="aat"/>
    <property type="match status" value="1"/>
</dbReference>
<dbReference type="Pfam" id="PF03588">
    <property type="entry name" value="Leu_Phe_trans"/>
    <property type="match status" value="1"/>
</dbReference>
<comment type="subcellular location">
    <subcellularLocation>
        <location evidence="1 15">Cytoplasm</location>
    </subcellularLocation>
</comment>
<dbReference type="AlphaFoldDB" id="A0A1H7SK64"/>
<evidence type="ECO:0000256" key="14">
    <source>
        <dbReference type="ARBA" id="ARBA00083640"/>
    </source>
</evidence>
<dbReference type="OrthoDB" id="9790282at2"/>
<evidence type="ECO:0000256" key="7">
    <source>
        <dbReference type="ARBA" id="ARBA00051538"/>
    </source>
</evidence>
<dbReference type="Gene3D" id="3.40.630.70">
    <property type="entry name" value="Leucyl/phenylalanyl-tRNA-protein transferase, C-terminal domain"/>
    <property type="match status" value="1"/>
</dbReference>
<dbReference type="FunFam" id="3.30.70.3550:FF:000001">
    <property type="entry name" value="Leucyl/phenylalanyl-tRNA--protein transferase"/>
    <property type="match status" value="1"/>
</dbReference>
<gene>
    <name evidence="15" type="primary">aat</name>
    <name evidence="16" type="ORF">SAMN05661044_03266</name>
</gene>
<comment type="function">
    <text evidence="8 15">Functions in the N-end rule pathway of protein degradation where it conjugates Leu, Phe and, less efficiently, Met from aminoacyl-tRNAs to the N-termini of proteins containing an N-terminal arginine or lysine.</text>
</comment>
<comment type="catalytic activity">
    <reaction evidence="5 15">
        <text>L-phenylalanyl-tRNA(Phe) + an N-terminal L-alpha-aminoacyl-[protein] = an N-terminal L-phenylalanyl-L-alpha-aminoacyl-[protein] + tRNA(Phe)</text>
        <dbReference type="Rhea" id="RHEA:43632"/>
        <dbReference type="Rhea" id="RHEA-COMP:9668"/>
        <dbReference type="Rhea" id="RHEA-COMP:9699"/>
        <dbReference type="Rhea" id="RHEA-COMP:10636"/>
        <dbReference type="Rhea" id="RHEA-COMP:10637"/>
        <dbReference type="ChEBI" id="CHEBI:78442"/>
        <dbReference type="ChEBI" id="CHEBI:78531"/>
        <dbReference type="ChEBI" id="CHEBI:78597"/>
        <dbReference type="ChEBI" id="CHEBI:83561"/>
        <dbReference type="EC" id="2.3.2.6"/>
    </reaction>
</comment>
<keyword evidence="2 15" id="KW-0963">Cytoplasm</keyword>
<dbReference type="Proteomes" id="UP000199421">
    <property type="component" value="Unassembled WGS sequence"/>
</dbReference>